<protein>
    <submittedName>
        <fullName evidence="1">YgiT-type zinc finger protein</fullName>
    </submittedName>
</protein>
<proteinExistence type="predicted"/>
<dbReference type="InterPro" id="IPR022453">
    <property type="entry name" value="Znf_MqsA-type"/>
</dbReference>
<evidence type="ECO:0000313" key="1">
    <source>
        <dbReference type="EMBL" id="HGG00455.1"/>
    </source>
</evidence>
<accession>A0A7C3VRT0</accession>
<gene>
    <name evidence="1" type="ORF">ENR15_07345</name>
</gene>
<sequence>MFPCHVCGSNQSHPELVNEIFQIQGKIYLVEGIPAQVCSRCGEFTFSRETTEKVRKMLHGD</sequence>
<dbReference type="AlphaFoldDB" id="A0A7C3VRT0"/>
<dbReference type="NCBIfam" id="TIGR03831">
    <property type="entry name" value="YgiT_finger"/>
    <property type="match status" value="1"/>
</dbReference>
<dbReference type="EMBL" id="DSPX01000070">
    <property type="protein sequence ID" value="HGG00455.1"/>
    <property type="molecule type" value="Genomic_DNA"/>
</dbReference>
<reference evidence="1" key="1">
    <citation type="journal article" date="2020" name="mSystems">
        <title>Genome- and Community-Level Interaction Insights into Carbon Utilization and Element Cycling Functions of Hydrothermarchaeota in Hydrothermal Sediment.</title>
        <authorList>
            <person name="Zhou Z."/>
            <person name="Liu Y."/>
            <person name="Xu W."/>
            <person name="Pan J."/>
            <person name="Luo Z.H."/>
            <person name="Li M."/>
        </authorList>
    </citation>
    <scope>NUCLEOTIDE SEQUENCE [LARGE SCALE GENOMIC DNA]</scope>
    <source>
        <strain evidence="1">SpSt-374</strain>
    </source>
</reference>
<comment type="caution">
    <text evidence="1">The sequence shown here is derived from an EMBL/GenBank/DDBJ whole genome shotgun (WGS) entry which is preliminary data.</text>
</comment>
<organism evidence="1">
    <name type="scientific">Planktothricoides sp. SpSt-374</name>
    <dbReference type="NCBI Taxonomy" id="2282167"/>
    <lineage>
        <taxon>Bacteria</taxon>
        <taxon>Bacillati</taxon>
        <taxon>Cyanobacteriota</taxon>
        <taxon>Cyanophyceae</taxon>
        <taxon>Oscillatoriophycideae</taxon>
        <taxon>Oscillatoriales</taxon>
        <taxon>Oscillatoriaceae</taxon>
        <taxon>Planktothricoides</taxon>
    </lineage>
</organism>
<dbReference type="Gene3D" id="3.10.20.860">
    <property type="match status" value="1"/>
</dbReference>
<name>A0A7C3VRT0_9CYAN</name>